<evidence type="ECO:0000313" key="2">
    <source>
        <dbReference type="EMBL" id="PTM62075.1"/>
    </source>
</evidence>
<gene>
    <name evidence="2" type="ORF">C8P69_101752</name>
</gene>
<dbReference type="PANTHER" id="PTHR30383">
    <property type="entry name" value="THIOESTERASE 1/PROTEASE 1/LYSOPHOSPHOLIPASE L1"/>
    <property type="match status" value="1"/>
</dbReference>
<reference evidence="2 3" key="1">
    <citation type="submission" date="2018-04" db="EMBL/GenBank/DDBJ databases">
        <title>Genomic Encyclopedia of Archaeal and Bacterial Type Strains, Phase II (KMG-II): from individual species to whole genera.</title>
        <authorList>
            <person name="Goeker M."/>
        </authorList>
    </citation>
    <scope>NUCLEOTIDE SEQUENCE [LARGE SCALE GENOMIC DNA]</scope>
    <source>
        <strain evidence="2 3">DSM 25521</strain>
    </source>
</reference>
<comment type="caution">
    <text evidence="2">The sequence shown here is derived from an EMBL/GenBank/DDBJ whole genome shotgun (WGS) entry which is preliminary data.</text>
</comment>
<dbReference type="Gene3D" id="3.40.50.1110">
    <property type="entry name" value="SGNH hydrolase"/>
    <property type="match status" value="1"/>
</dbReference>
<dbReference type="SUPFAM" id="SSF52266">
    <property type="entry name" value="SGNH hydrolase"/>
    <property type="match status" value="1"/>
</dbReference>
<dbReference type="GO" id="GO:0004622">
    <property type="term" value="F:phosphatidylcholine lysophospholipase activity"/>
    <property type="evidence" value="ECO:0007669"/>
    <property type="project" value="TreeGrafter"/>
</dbReference>
<keyword evidence="2" id="KW-0378">Hydrolase</keyword>
<proteinExistence type="predicted"/>
<feature type="signal peptide" evidence="1">
    <location>
        <begin position="1"/>
        <end position="23"/>
    </location>
</feature>
<dbReference type="CDD" id="cd00229">
    <property type="entry name" value="SGNH_hydrolase"/>
    <property type="match status" value="1"/>
</dbReference>
<dbReference type="Pfam" id="PF25182">
    <property type="entry name" value="NonGDSL"/>
    <property type="match status" value="1"/>
</dbReference>
<feature type="chain" id="PRO_5015525038" evidence="1">
    <location>
        <begin position="24"/>
        <end position="264"/>
    </location>
</feature>
<evidence type="ECO:0000313" key="3">
    <source>
        <dbReference type="Proteomes" id="UP000241808"/>
    </source>
</evidence>
<sequence length="264" mass="28433">MRMLDRLVRLAASGLILAGAATAAGASELRADTACTVAREMRGFAGDLAASRSLIADGGKLTVVALGSSSTFGVGSSSQDRTYPAILRQELGRLLPGHQIEVVNAGIAGNSAHQMYQRIDDDVLGEEPKLVIWQTGIFDAINDVGIDRFKRILRKGIAKLREAGVDVVLMDQIPLPRMERFPSYPAYVAALHEVAVETGTPVFRRNDMVAMLLGEGRLRPEEVLPAEGQQHQVDASYYCVGVNLARTLAEKLSPRAVPEVAVTR</sequence>
<dbReference type="EMBL" id="PZZL01000001">
    <property type="protein sequence ID" value="PTM62075.1"/>
    <property type="molecule type" value="Genomic_DNA"/>
</dbReference>
<keyword evidence="3" id="KW-1185">Reference proteome</keyword>
<dbReference type="InterPro" id="IPR051532">
    <property type="entry name" value="Ester_Hydrolysis_Enzymes"/>
</dbReference>
<name>A0A2T4ZJA0_9HYPH</name>
<evidence type="ECO:0000256" key="1">
    <source>
        <dbReference type="SAM" id="SignalP"/>
    </source>
</evidence>
<dbReference type="InterPro" id="IPR036514">
    <property type="entry name" value="SGNH_hydro_sf"/>
</dbReference>
<dbReference type="AlphaFoldDB" id="A0A2T4ZJA0"/>
<dbReference type="InterPro" id="IPR057572">
    <property type="entry name" value="NonGDSL"/>
</dbReference>
<keyword evidence="1" id="KW-0732">Signal</keyword>
<protein>
    <submittedName>
        <fullName evidence="2">GDSL-like lipase/acylhydrolase family protein</fullName>
    </submittedName>
</protein>
<organism evidence="2 3">
    <name type="scientific">Phreatobacter oligotrophus</name>
    <dbReference type="NCBI Taxonomy" id="1122261"/>
    <lineage>
        <taxon>Bacteria</taxon>
        <taxon>Pseudomonadati</taxon>
        <taxon>Pseudomonadota</taxon>
        <taxon>Alphaproteobacteria</taxon>
        <taxon>Hyphomicrobiales</taxon>
        <taxon>Phreatobacteraceae</taxon>
        <taxon>Phreatobacter</taxon>
    </lineage>
</organism>
<dbReference type="PANTHER" id="PTHR30383:SF5">
    <property type="entry name" value="SGNH HYDROLASE-TYPE ESTERASE DOMAIN-CONTAINING PROTEIN"/>
    <property type="match status" value="1"/>
</dbReference>
<accession>A0A2T4ZJA0</accession>
<dbReference type="Proteomes" id="UP000241808">
    <property type="component" value="Unassembled WGS sequence"/>
</dbReference>